<dbReference type="SUPFAM" id="SSF57783">
    <property type="entry name" value="Zinc beta-ribbon"/>
    <property type="match status" value="1"/>
</dbReference>
<dbReference type="RefSeq" id="WP_120174928.1">
    <property type="nucleotide sequence ID" value="NZ_AP018050.1"/>
</dbReference>
<dbReference type="PROSITE" id="PS50965">
    <property type="entry name" value="NERD"/>
    <property type="match status" value="1"/>
</dbReference>
<dbReference type="InterPro" id="IPR011528">
    <property type="entry name" value="NERD"/>
</dbReference>
<keyword evidence="1" id="KW-0472">Membrane</keyword>
<dbReference type="AlphaFoldDB" id="A0A250KJ60"/>
<dbReference type="Proteomes" id="UP000267517">
    <property type="component" value="Chromosome II"/>
</dbReference>
<sequence length="251" mass="29056">MNIIYIIIFFTAVVILYLVRLIIRYNYAKLKGKHGERQVAKRLMRLPDGYTIFNDVYILENGKSSQIDHVVLSLHGIFVIETKNYRGWIYGNEKDQYWIKNMYGTKYQFYNPLLQNYSHVKGLQSLFGFPSQYFIPIVVFTNAAKIKGNYPNHNVINVSELISTIEAYQNVVFTEDVLATAINKLTYSSFETSETSSLHKAQVTANMTSWKKAIQRGQCPRCGGSLVYRVGRYGKFWGCSNYPKCHYTLKK</sequence>
<evidence type="ECO:0000256" key="1">
    <source>
        <dbReference type="SAM" id="Phobius"/>
    </source>
</evidence>
<evidence type="ECO:0000259" key="2">
    <source>
        <dbReference type="PROSITE" id="PS50965"/>
    </source>
</evidence>
<dbReference type="Pfam" id="PF01396">
    <property type="entry name" value="Zn_ribbon_Top1"/>
    <property type="match status" value="1"/>
</dbReference>
<dbReference type="GO" id="GO:0006265">
    <property type="term" value="P:DNA topological change"/>
    <property type="evidence" value="ECO:0007669"/>
    <property type="project" value="InterPro"/>
</dbReference>
<dbReference type="GO" id="GO:0003916">
    <property type="term" value="F:DNA topoisomerase activity"/>
    <property type="evidence" value="ECO:0007669"/>
    <property type="project" value="InterPro"/>
</dbReference>
<feature type="transmembrane region" description="Helical" evidence="1">
    <location>
        <begin position="6"/>
        <end position="23"/>
    </location>
</feature>
<dbReference type="EMBL" id="AP018050">
    <property type="protein sequence ID" value="BBA29797.1"/>
    <property type="molecule type" value="Genomic_DNA"/>
</dbReference>
<dbReference type="GO" id="GO:0003677">
    <property type="term" value="F:DNA binding"/>
    <property type="evidence" value="ECO:0007669"/>
    <property type="project" value="InterPro"/>
</dbReference>
<protein>
    <submittedName>
        <fullName evidence="3">Topoisomerase</fullName>
    </submittedName>
</protein>
<gene>
    <name evidence="3" type="ORF">PMEL_200321</name>
</gene>
<reference evidence="3 4" key="1">
    <citation type="submission" date="2017-05" db="EMBL/GenBank/DDBJ databases">
        <title>whole genome sequence of Prevotella melaninogenica GAI 07411.</title>
        <authorList>
            <person name="Kondo Y."/>
            <person name="Hoshino T."/>
        </authorList>
    </citation>
    <scope>NUCLEOTIDE SEQUENCE [LARGE SCALE GENOMIC DNA]</scope>
    <source>
        <strain evidence="3 4">GAI 07411</strain>
    </source>
</reference>
<dbReference type="Pfam" id="PF08378">
    <property type="entry name" value="NERD"/>
    <property type="match status" value="1"/>
</dbReference>
<dbReference type="OrthoDB" id="9813328at2"/>
<feature type="domain" description="NERD" evidence="2">
    <location>
        <begin position="31"/>
        <end position="146"/>
    </location>
</feature>
<accession>A0A250KJ60</accession>
<evidence type="ECO:0000313" key="3">
    <source>
        <dbReference type="EMBL" id="BBA29797.1"/>
    </source>
</evidence>
<keyword evidence="1" id="KW-0812">Transmembrane</keyword>
<dbReference type="GO" id="GO:0005694">
    <property type="term" value="C:chromosome"/>
    <property type="evidence" value="ECO:0007669"/>
    <property type="project" value="InterPro"/>
</dbReference>
<keyword evidence="3" id="KW-0413">Isomerase</keyword>
<dbReference type="Gene3D" id="3.30.65.10">
    <property type="entry name" value="Bacterial Topoisomerase I, domain 1"/>
    <property type="match status" value="1"/>
</dbReference>
<evidence type="ECO:0000313" key="4">
    <source>
        <dbReference type="Proteomes" id="UP000267517"/>
    </source>
</evidence>
<name>A0A250KJ60_9BACT</name>
<organism evidence="3 4">
    <name type="scientific">Prevotella melaninogenica</name>
    <dbReference type="NCBI Taxonomy" id="28132"/>
    <lineage>
        <taxon>Bacteria</taxon>
        <taxon>Pseudomonadati</taxon>
        <taxon>Bacteroidota</taxon>
        <taxon>Bacteroidia</taxon>
        <taxon>Bacteroidales</taxon>
        <taxon>Prevotellaceae</taxon>
        <taxon>Prevotella</taxon>
    </lineage>
</organism>
<keyword evidence="1" id="KW-1133">Transmembrane helix</keyword>
<dbReference type="InterPro" id="IPR013498">
    <property type="entry name" value="Topo_IA_Znf"/>
</dbReference>
<proteinExistence type="predicted"/>